<feature type="compositionally biased region" description="Low complexity" evidence="1">
    <location>
        <begin position="155"/>
        <end position="168"/>
    </location>
</feature>
<feature type="region of interest" description="Disordered" evidence="1">
    <location>
        <begin position="125"/>
        <end position="191"/>
    </location>
</feature>
<name>A0AB39ZIW8_DROSZ</name>
<feature type="region of interest" description="Disordered" evidence="1">
    <location>
        <begin position="226"/>
        <end position="258"/>
    </location>
</feature>
<sequence length="514" mass="52861">MKLAGVPLAGSLLSCCFFLLAAGSSSVPAASSQVPASVSVSAPAPVPAPAASSSKPKRDAGLSFGGISSYHGPSHKYLPPAYDNHLNFGSYHGSPLGSGGYSDYSSHLKGESSYGNHYGSHAGSHGYASSNGHGRPHHYSTGGSPKIETYIVQTSGSSSSGHNYHGQSHGIGHGISHGIGHGISQGHTRGSGSGLGYKYAPSSAGGYLNLLGNNHKTSTYVVATPEYSSGSSHGGSSHGIGYGSGPVHRPSYSGHLPSHGYGGGFGHAISHQISHESASHGPSHSLDHSLEHALEHGLSHALGLGHSSVGQFAQHPLPQLAEEHSGYSYDAPATPFGKGVPLSSYGVPLIPGYDHQESLQEPVQVQVLEQEQKADREQERETPVYALGHKGLGHFTYTASKPQALHTDVLSSGHSGASGHDLDLSKAPFKPSAFLGAKHESGSNSISGYDYATPSSPFLQAPSSPGYDYPAPAQLYGPPGHSGDSATPIFEPEATYLPPASSYGPPATSSHGYH</sequence>
<evidence type="ECO:0000313" key="4">
    <source>
        <dbReference type="RefSeq" id="XP_016936763.3"/>
    </source>
</evidence>
<dbReference type="PROSITE" id="PS51257">
    <property type="entry name" value="PROKAR_LIPOPROTEIN"/>
    <property type="match status" value="1"/>
</dbReference>
<feature type="compositionally biased region" description="Gly residues" evidence="1">
    <location>
        <begin position="169"/>
        <end position="191"/>
    </location>
</feature>
<protein>
    <submittedName>
        <fullName evidence="4">Hornerin</fullName>
    </submittedName>
</protein>
<evidence type="ECO:0000256" key="1">
    <source>
        <dbReference type="SAM" id="MobiDB-lite"/>
    </source>
</evidence>
<feature type="compositionally biased region" description="Gly residues" evidence="1">
    <location>
        <begin position="232"/>
        <end position="244"/>
    </location>
</feature>
<feature type="region of interest" description="Disordered" evidence="1">
    <location>
        <begin position="477"/>
        <end position="514"/>
    </location>
</feature>
<proteinExistence type="predicted"/>
<feature type="signal peptide" evidence="2">
    <location>
        <begin position="1"/>
        <end position="23"/>
    </location>
</feature>
<dbReference type="AlphaFoldDB" id="A0AB39ZIW8"/>
<keyword evidence="3" id="KW-1185">Reference proteome</keyword>
<evidence type="ECO:0000313" key="3">
    <source>
        <dbReference type="Proteomes" id="UP001652628"/>
    </source>
</evidence>
<accession>A0AB39ZIW8</accession>
<keyword evidence="2" id="KW-0732">Signal</keyword>
<gene>
    <name evidence="4" type="primary">LOC108015042</name>
</gene>
<reference evidence="4" key="1">
    <citation type="submission" date="2025-08" db="UniProtKB">
        <authorList>
            <consortium name="RefSeq"/>
        </authorList>
    </citation>
    <scope>IDENTIFICATION</scope>
</reference>
<evidence type="ECO:0000256" key="2">
    <source>
        <dbReference type="SAM" id="SignalP"/>
    </source>
</evidence>
<dbReference type="GeneID" id="108015042"/>
<feature type="chain" id="PRO_5047002630" evidence="2">
    <location>
        <begin position="24"/>
        <end position="514"/>
    </location>
</feature>
<dbReference type="Proteomes" id="UP001652628">
    <property type="component" value="Chromosome X"/>
</dbReference>
<organism evidence="3 4">
    <name type="scientific">Drosophila suzukii</name>
    <name type="common">Spotted-wing drosophila fruit fly</name>
    <dbReference type="NCBI Taxonomy" id="28584"/>
    <lineage>
        <taxon>Eukaryota</taxon>
        <taxon>Metazoa</taxon>
        <taxon>Ecdysozoa</taxon>
        <taxon>Arthropoda</taxon>
        <taxon>Hexapoda</taxon>
        <taxon>Insecta</taxon>
        <taxon>Pterygota</taxon>
        <taxon>Neoptera</taxon>
        <taxon>Endopterygota</taxon>
        <taxon>Diptera</taxon>
        <taxon>Brachycera</taxon>
        <taxon>Muscomorpha</taxon>
        <taxon>Ephydroidea</taxon>
        <taxon>Drosophilidae</taxon>
        <taxon>Drosophila</taxon>
        <taxon>Sophophora</taxon>
    </lineage>
</organism>
<dbReference type="RefSeq" id="XP_016936763.3">
    <property type="nucleotide sequence ID" value="XM_017081274.4"/>
</dbReference>